<reference evidence="2" key="2">
    <citation type="journal article" date="2015" name="Fish Shellfish Immunol.">
        <title>Early steps in the European eel (Anguilla anguilla)-Vibrio vulnificus interaction in the gills: Role of the RtxA13 toxin.</title>
        <authorList>
            <person name="Callol A."/>
            <person name="Pajuelo D."/>
            <person name="Ebbesson L."/>
            <person name="Teles M."/>
            <person name="MacKenzie S."/>
            <person name="Amaro C."/>
        </authorList>
    </citation>
    <scope>NUCLEOTIDE SEQUENCE</scope>
</reference>
<reference evidence="2" key="1">
    <citation type="submission" date="2014-11" db="EMBL/GenBank/DDBJ databases">
        <authorList>
            <person name="Amaro Gonzalez C."/>
        </authorList>
    </citation>
    <scope>NUCLEOTIDE SEQUENCE</scope>
</reference>
<dbReference type="AlphaFoldDB" id="A0A0E9WEY8"/>
<evidence type="ECO:0000313" key="2">
    <source>
        <dbReference type="EMBL" id="JAH88851.1"/>
    </source>
</evidence>
<proteinExistence type="predicted"/>
<keyword evidence="1" id="KW-0812">Transmembrane</keyword>
<dbReference type="EMBL" id="GBXM01019726">
    <property type="protein sequence ID" value="JAH88851.1"/>
    <property type="molecule type" value="Transcribed_RNA"/>
</dbReference>
<accession>A0A0E9WEY8</accession>
<sequence>MSGFARHTSSAIQKYNNHLKFLYKTVMYKMVPIYNTSVLGFRYAILTVWNNIKPLRKRSGVVQLGARSAPILD</sequence>
<protein>
    <submittedName>
        <fullName evidence="2">Uncharacterized protein</fullName>
    </submittedName>
</protein>
<feature type="transmembrane region" description="Helical" evidence="1">
    <location>
        <begin position="31"/>
        <end position="49"/>
    </location>
</feature>
<keyword evidence="1" id="KW-0472">Membrane</keyword>
<keyword evidence="1" id="KW-1133">Transmembrane helix</keyword>
<evidence type="ECO:0000256" key="1">
    <source>
        <dbReference type="SAM" id="Phobius"/>
    </source>
</evidence>
<name>A0A0E9WEY8_ANGAN</name>
<organism evidence="2">
    <name type="scientific">Anguilla anguilla</name>
    <name type="common">European freshwater eel</name>
    <name type="synonym">Muraena anguilla</name>
    <dbReference type="NCBI Taxonomy" id="7936"/>
    <lineage>
        <taxon>Eukaryota</taxon>
        <taxon>Metazoa</taxon>
        <taxon>Chordata</taxon>
        <taxon>Craniata</taxon>
        <taxon>Vertebrata</taxon>
        <taxon>Euteleostomi</taxon>
        <taxon>Actinopterygii</taxon>
        <taxon>Neopterygii</taxon>
        <taxon>Teleostei</taxon>
        <taxon>Anguilliformes</taxon>
        <taxon>Anguillidae</taxon>
        <taxon>Anguilla</taxon>
    </lineage>
</organism>